<evidence type="ECO:0000313" key="3">
    <source>
        <dbReference type="Proteomes" id="UP000824469"/>
    </source>
</evidence>
<dbReference type="Proteomes" id="UP000824469">
    <property type="component" value="Unassembled WGS sequence"/>
</dbReference>
<gene>
    <name evidence="2" type="ORF">KI387_005900</name>
</gene>
<dbReference type="GO" id="GO:0061665">
    <property type="term" value="F:SUMO ligase activity"/>
    <property type="evidence" value="ECO:0007669"/>
    <property type="project" value="TreeGrafter"/>
</dbReference>
<dbReference type="PANTHER" id="PTHR10782">
    <property type="entry name" value="ZINC FINGER MIZ DOMAIN-CONTAINING PROTEIN"/>
    <property type="match status" value="1"/>
</dbReference>
<accession>A0AA38GLZ4</accession>
<organism evidence="2 3">
    <name type="scientific">Taxus chinensis</name>
    <name type="common">Chinese yew</name>
    <name type="synonym">Taxus wallichiana var. chinensis</name>
    <dbReference type="NCBI Taxonomy" id="29808"/>
    <lineage>
        <taxon>Eukaryota</taxon>
        <taxon>Viridiplantae</taxon>
        <taxon>Streptophyta</taxon>
        <taxon>Embryophyta</taxon>
        <taxon>Tracheophyta</taxon>
        <taxon>Spermatophyta</taxon>
        <taxon>Pinopsida</taxon>
        <taxon>Pinidae</taxon>
        <taxon>Conifers II</taxon>
        <taxon>Cupressales</taxon>
        <taxon>Taxaceae</taxon>
        <taxon>Taxus</taxon>
    </lineage>
</organism>
<name>A0AA38GLZ4_TAXCH</name>
<dbReference type="GO" id="GO:0016925">
    <property type="term" value="P:protein sumoylation"/>
    <property type="evidence" value="ECO:0007669"/>
    <property type="project" value="TreeGrafter"/>
</dbReference>
<protein>
    <submittedName>
        <fullName evidence="2">Uncharacterized protein</fullName>
    </submittedName>
</protein>
<comment type="caution">
    <text evidence="2">The sequence shown here is derived from an EMBL/GenBank/DDBJ whole genome shotgun (WGS) entry which is preliminary data.</text>
</comment>
<feature type="compositionally biased region" description="Basic and acidic residues" evidence="1">
    <location>
        <begin position="149"/>
        <end position="168"/>
    </location>
</feature>
<dbReference type="AlphaFoldDB" id="A0AA38GLZ4"/>
<reference evidence="2 3" key="1">
    <citation type="journal article" date="2021" name="Nat. Plants">
        <title>The Taxus genome provides insights into paclitaxel biosynthesis.</title>
        <authorList>
            <person name="Xiong X."/>
            <person name="Gou J."/>
            <person name="Liao Q."/>
            <person name="Li Y."/>
            <person name="Zhou Q."/>
            <person name="Bi G."/>
            <person name="Li C."/>
            <person name="Du R."/>
            <person name="Wang X."/>
            <person name="Sun T."/>
            <person name="Guo L."/>
            <person name="Liang H."/>
            <person name="Lu P."/>
            <person name="Wu Y."/>
            <person name="Zhang Z."/>
            <person name="Ro D.K."/>
            <person name="Shang Y."/>
            <person name="Huang S."/>
            <person name="Yan J."/>
        </authorList>
    </citation>
    <scope>NUCLEOTIDE SEQUENCE [LARGE SCALE GENOMIC DNA]</scope>
    <source>
        <strain evidence="2">Ta-2019</strain>
    </source>
</reference>
<dbReference type="PANTHER" id="PTHR10782:SF102">
    <property type="entry name" value="E3 SUMO-PROTEIN LIGASE SIZ1"/>
    <property type="match status" value="1"/>
</dbReference>
<proteinExistence type="predicted"/>
<evidence type="ECO:0000313" key="2">
    <source>
        <dbReference type="EMBL" id="KAH9325722.1"/>
    </source>
</evidence>
<dbReference type="GO" id="GO:0000785">
    <property type="term" value="C:chromatin"/>
    <property type="evidence" value="ECO:0007669"/>
    <property type="project" value="TreeGrafter"/>
</dbReference>
<feature type="non-terminal residue" evidence="2">
    <location>
        <position position="1"/>
    </location>
</feature>
<feature type="region of interest" description="Disordered" evidence="1">
    <location>
        <begin position="128"/>
        <end position="168"/>
    </location>
</feature>
<sequence length="269" mass="30729">MKSKFSSLCKNFARKNIDRLVAALMIHRRAGSSMVHFGYWYWSGSSVGMAQVPLNRTWYVRSSPLQNIEKTFILSRTDRDLLQKPGYDLQVWCILLNDMVMFRMHWPQYADLRVNGVAVRVTNRPGPQLLGANGRDDGPGSIMINKEASTGKEDSKRREKEASRRRYMHRDTCSTQMQMESGTVSTIKIDDDVGIFLASPYVSKIFQSVDGKKMQGHGSSPKPQRVKTDIPKLFETNLGHIDLDEYHARINVLDHFAMAQRIYDNGLPQ</sequence>
<evidence type="ECO:0000256" key="1">
    <source>
        <dbReference type="SAM" id="MobiDB-lite"/>
    </source>
</evidence>
<dbReference type="EMBL" id="JAHRHJ020000002">
    <property type="protein sequence ID" value="KAH9325722.1"/>
    <property type="molecule type" value="Genomic_DNA"/>
</dbReference>
<keyword evidence="3" id="KW-1185">Reference proteome</keyword>